<dbReference type="InterPro" id="IPR015424">
    <property type="entry name" value="PyrdxlP-dep_Trfase"/>
</dbReference>
<dbReference type="InterPro" id="IPR015421">
    <property type="entry name" value="PyrdxlP-dep_Trfase_major"/>
</dbReference>
<feature type="domain" description="Aminotransferase class V" evidence="2">
    <location>
        <begin position="116"/>
        <end position="439"/>
    </location>
</feature>
<evidence type="ECO:0000259" key="2">
    <source>
        <dbReference type="Pfam" id="PF00266"/>
    </source>
</evidence>
<dbReference type="PANTHER" id="PTHR43586">
    <property type="entry name" value="CYSTEINE DESULFURASE"/>
    <property type="match status" value="1"/>
</dbReference>
<dbReference type="Proteomes" id="UP000075243">
    <property type="component" value="Chromosome 5"/>
</dbReference>
<accession>A0A151TLD2</accession>
<name>A0A151TLD2_CAJCA</name>
<reference evidence="3 4" key="1">
    <citation type="journal article" date="2012" name="Nat. Biotechnol.">
        <title>Draft genome sequence of pigeonpea (Cajanus cajan), an orphan legume crop of resource-poor farmers.</title>
        <authorList>
            <person name="Varshney R.K."/>
            <person name="Chen W."/>
            <person name="Li Y."/>
            <person name="Bharti A.K."/>
            <person name="Saxena R.K."/>
            <person name="Schlueter J.A."/>
            <person name="Donoghue M.T."/>
            <person name="Azam S."/>
            <person name="Fan G."/>
            <person name="Whaley A.M."/>
            <person name="Farmer A.D."/>
            <person name="Sheridan J."/>
            <person name="Iwata A."/>
            <person name="Tuteja R."/>
            <person name="Penmetsa R.V."/>
            <person name="Wu W."/>
            <person name="Upadhyaya H.D."/>
            <person name="Yang S.P."/>
            <person name="Shah T."/>
            <person name="Saxena K.B."/>
            <person name="Michael T."/>
            <person name="McCombie W.R."/>
            <person name="Yang B."/>
            <person name="Zhang G."/>
            <person name="Yang H."/>
            <person name="Wang J."/>
            <person name="Spillane C."/>
            <person name="Cook D.R."/>
            <person name="May G.D."/>
            <person name="Xu X."/>
            <person name="Jackson S.A."/>
        </authorList>
    </citation>
    <scope>NUCLEOTIDE SEQUENCE [LARGE SCALE GENOMIC DNA]</scope>
    <source>
        <strain evidence="4">cv. Asha</strain>
    </source>
</reference>
<dbReference type="AlphaFoldDB" id="A0A151TLD2"/>
<dbReference type="PANTHER" id="PTHR43586:SF8">
    <property type="entry name" value="CYSTEINE DESULFURASE 1, CHLOROPLASTIC"/>
    <property type="match status" value="1"/>
</dbReference>
<proteinExistence type="predicted"/>
<evidence type="ECO:0000256" key="1">
    <source>
        <dbReference type="ARBA" id="ARBA00022898"/>
    </source>
</evidence>
<dbReference type="Gene3D" id="3.40.640.10">
    <property type="entry name" value="Type I PLP-dependent aspartate aminotransferase-like (Major domain)"/>
    <property type="match status" value="1"/>
</dbReference>
<evidence type="ECO:0000313" key="4">
    <source>
        <dbReference type="Proteomes" id="UP000075243"/>
    </source>
</evidence>
<dbReference type="SUPFAM" id="SSF53383">
    <property type="entry name" value="PLP-dependent transferases"/>
    <property type="match status" value="1"/>
</dbReference>
<dbReference type="InterPro" id="IPR015422">
    <property type="entry name" value="PyrdxlP-dep_Trfase_small"/>
</dbReference>
<gene>
    <name evidence="3" type="ORF">KK1_024202</name>
</gene>
<dbReference type="EMBL" id="CM003607">
    <property type="protein sequence ID" value="KYP67847.1"/>
    <property type="molecule type" value="Genomic_DNA"/>
</dbReference>
<keyword evidence="4" id="KW-1185">Reference proteome</keyword>
<dbReference type="InterPro" id="IPR000192">
    <property type="entry name" value="Aminotrans_V_dom"/>
</dbReference>
<dbReference type="STRING" id="3821.A0A151TLD2"/>
<evidence type="ECO:0000313" key="3">
    <source>
        <dbReference type="EMBL" id="KYP67847.1"/>
    </source>
</evidence>
<dbReference type="OrthoDB" id="420046at2759"/>
<keyword evidence="1" id="KW-0663">Pyridoxal phosphate</keyword>
<dbReference type="Gramene" id="C.cajan_23515.t">
    <property type="protein sequence ID" value="C.cajan_23515.t"/>
    <property type="gene ID" value="C.cajan_23515"/>
</dbReference>
<dbReference type="Gene3D" id="3.90.1150.10">
    <property type="entry name" value="Aspartate Aminotransferase, domain 1"/>
    <property type="match status" value="1"/>
</dbReference>
<dbReference type="OMA" id="PYLDIDM"/>
<sequence>MERNQSHAAHRHLLAYSIIRKLRHVFKANRSKFAIADEGQISNTEKEEEEEDDSEPFEKLVEMSLPCDACVEQKLCWLRSQIIGYHAEFNSPFGKRILVYADHTASARSLYFNETFITNHLLSFYGNTHTCDSYVGSRTTKMVEEASEYMKKCLGGGEDDALILCGSGTTAAIKRLQEVMGIAVPSILRERVLKSLGTKERWVVFVGPHEHHSNLLSWRQSLAEVVEIGFDDKGLLDMDALRLQLETYKDTNRPMLGSFSACSNVTGIYSDTPAIAQLLHHYKAFACFDFAASGPYVEIKMRSGQSDGYDAVFLSPHKFLGGPDSPGLLLMNKALYRLRSSPPSTCGGGTVDYVNGFDEKDTVYMEKIEERENGGTPPIIQTVRAALAFWVKEYIGYKEIEKREQHYINKALKRLESNPNIEILGNLSTKRQAILSFIIYSTTNSSSSHGWGIKWLRERNLWSKRGKLLHGPFVATLLSDLFGIQARGGCACAGPYGHQLLNINKSQSLAIRSTIQEGYVGVKPGWTRVSFPYYMDCEEFEFILTAIEFVAIYGQRFLPLYSFNLRNGSWRMKTDQLEALMKKNNCNFQITVEETNSESKALGVKQTSKLRKSYLDKAKYIASLLPKFPSEGILHGNVNPSILYFRV</sequence>
<organism evidence="3 4">
    <name type="scientific">Cajanus cajan</name>
    <name type="common">Pigeon pea</name>
    <name type="synonym">Cajanus indicus</name>
    <dbReference type="NCBI Taxonomy" id="3821"/>
    <lineage>
        <taxon>Eukaryota</taxon>
        <taxon>Viridiplantae</taxon>
        <taxon>Streptophyta</taxon>
        <taxon>Embryophyta</taxon>
        <taxon>Tracheophyta</taxon>
        <taxon>Spermatophyta</taxon>
        <taxon>Magnoliopsida</taxon>
        <taxon>eudicotyledons</taxon>
        <taxon>Gunneridae</taxon>
        <taxon>Pentapetalae</taxon>
        <taxon>rosids</taxon>
        <taxon>fabids</taxon>
        <taxon>Fabales</taxon>
        <taxon>Fabaceae</taxon>
        <taxon>Papilionoideae</taxon>
        <taxon>50 kb inversion clade</taxon>
        <taxon>NPAAA clade</taxon>
        <taxon>indigoferoid/millettioid clade</taxon>
        <taxon>Phaseoleae</taxon>
        <taxon>Cajanus</taxon>
    </lineage>
</organism>
<dbReference type="Pfam" id="PF00266">
    <property type="entry name" value="Aminotran_5"/>
    <property type="match status" value="1"/>
</dbReference>
<protein>
    <submittedName>
        <fullName evidence="3">Cysteine desulfurase</fullName>
    </submittedName>
</protein>